<evidence type="ECO:0000313" key="5">
    <source>
        <dbReference type="EMBL" id="KIY71723.1"/>
    </source>
</evidence>
<dbReference type="SUPFAM" id="SSF82199">
    <property type="entry name" value="SET domain"/>
    <property type="match status" value="1"/>
</dbReference>
<comment type="similarity">
    <text evidence="2">Belongs to the cytidine and deoxycytidylate deaminase family. ADAT3 subfamily.</text>
</comment>
<evidence type="ECO:0000256" key="1">
    <source>
        <dbReference type="ARBA" id="ARBA00022694"/>
    </source>
</evidence>
<name>A0A0D7BMF5_9AGAR</name>
<evidence type="ECO:0000259" key="3">
    <source>
        <dbReference type="PROSITE" id="PS50280"/>
    </source>
</evidence>
<keyword evidence="1" id="KW-0819">tRNA processing</keyword>
<dbReference type="PROSITE" id="PS51747">
    <property type="entry name" value="CYT_DCMP_DEAMINASES_2"/>
    <property type="match status" value="1"/>
</dbReference>
<dbReference type="Proteomes" id="UP000054007">
    <property type="component" value="Unassembled WGS sequence"/>
</dbReference>
<dbReference type="InterPro" id="IPR002125">
    <property type="entry name" value="CMP_dCMP_dom"/>
</dbReference>
<dbReference type="GO" id="GO:0052717">
    <property type="term" value="F:tRNA-specific adenosine-34 deaminase activity"/>
    <property type="evidence" value="ECO:0007669"/>
    <property type="project" value="TreeGrafter"/>
</dbReference>
<dbReference type="InterPro" id="IPR001214">
    <property type="entry name" value="SET_dom"/>
</dbReference>
<evidence type="ECO:0000313" key="6">
    <source>
        <dbReference type="Proteomes" id="UP000054007"/>
    </source>
</evidence>
<dbReference type="InterPro" id="IPR016193">
    <property type="entry name" value="Cytidine_deaminase-like"/>
</dbReference>
<keyword evidence="6" id="KW-1185">Reference proteome</keyword>
<evidence type="ECO:0000256" key="2">
    <source>
        <dbReference type="ARBA" id="ARBA00038160"/>
    </source>
</evidence>
<feature type="domain" description="CMP/dCMP-type deaminase" evidence="4">
    <location>
        <begin position="299"/>
        <end position="440"/>
    </location>
</feature>
<dbReference type="AlphaFoldDB" id="A0A0D7BMF5"/>
<dbReference type="PROSITE" id="PS50280">
    <property type="entry name" value="SET"/>
    <property type="match status" value="1"/>
</dbReference>
<dbReference type="Gene3D" id="3.40.140.10">
    <property type="entry name" value="Cytidine Deaminase, domain 2"/>
    <property type="match status" value="1"/>
</dbReference>
<dbReference type="SUPFAM" id="SSF53927">
    <property type="entry name" value="Cytidine deaminase-like"/>
    <property type="match status" value="1"/>
</dbReference>
<dbReference type="GO" id="GO:0005737">
    <property type="term" value="C:cytoplasm"/>
    <property type="evidence" value="ECO:0007669"/>
    <property type="project" value="TreeGrafter"/>
</dbReference>
<dbReference type="STRING" id="1314674.A0A0D7BMF5"/>
<dbReference type="GO" id="GO:0008033">
    <property type="term" value="P:tRNA processing"/>
    <property type="evidence" value="ECO:0007669"/>
    <property type="project" value="UniProtKB-KW"/>
</dbReference>
<dbReference type="SMART" id="SM00317">
    <property type="entry name" value="SET"/>
    <property type="match status" value="1"/>
</dbReference>
<dbReference type="EMBL" id="KN880451">
    <property type="protein sequence ID" value="KIY71723.1"/>
    <property type="molecule type" value="Genomic_DNA"/>
</dbReference>
<dbReference type="OrthoDB" id="3180714at2759"/>
<dbReference type="Pfam" id="PF00856">
    <property type="entry name" value="SET"/>
    <property type="match status" value="1"/>
</dbReference>
<dbReference type="GO" id="GO:0005634">
    <property type="term" value="C:nucleus"/>
    <property type="evidence" value="ECO:0007669"/>
    <property type="project" value="TreeGrafter"/>
</dbReference>
<reference evidence="5 6" key="1">
    <citation type="journal article" date="2015" name="Fungal Genet. Biol.">
        <title>Evolution of novel wood decay mechanisms in Agaricales revealed by the genome sequences of Fistulina hepatica and Cylindrobasidium torrendii.</title>
        <authorList>
            <person name="Floudas D."/>
            <person name="Held B.W."/>
            <person name="Riley R."/>
            <person name="Nagy L.G."/>
            <person name="Koehler G."/>
            <person name="Ransdell A.S."/>
            <person name="Younus H."/>
            <person name="Chow J."/>
            <person name="Chiniquy J."/>
            <person name="Lipzen A."/>
            <person name="Tritt A."/>
            <person name="Sun H."/>
            <person name="Haridas S."/>
            <person name="LaButti K."/>
            <person name="Ohm R.A."/>
            <person name="Kues U."/>
            <person name="Blanchette R.A."/>
            <person name="Grigoriev I.V."/>
            <person name="Minto R.E."/>
            <person name="Hibbett D.S."/>
        </authorList>
    </citation>
    <scope>NUCLEOTIDE SEQUENCE [LARGE SCALE GENOMIC DNA]</scope>
    <source>
        <strain evidence="5 6">FP15055 ss-10</strain>
    </source>
</reference>
<proteinExistence type="inferred from homology"/>
<evidence type="ECO:0000259" key="4">
    <source>
        <dbReference type="PROSITE" id="PS51747"/>
    </source>
</evidence>
<dbReference type="PANTHER" id="PTHR11079">
    <property type="entry name" value="CYTOSINE DEAMINASE FAMILY MEMBER"/>
    <property type="match status" value="1"/>
</dbReference>
<dbReference type="PANTHER" id="PTHR11079:SF156">
    <property type="entry name" value="INACTIVE TRNA-SPECIFIC ADENOSINE DEAMINASE-LIKE PROTEIN 3-RELATED"/>
    <property type="match status" value="1"/>
</dbReference>
<dbReference type="InterPro" id="IPR046341">
    <property type="entry name" value="SET_dom_sf"/>
</dbReference>
<sequence>MPTAPAHLNSTGLCIKYSEGKGRGVFATQTIPPQKIIEISPVLLFGADEYDAHGKHTALDHYTFKWPGARLALALGLGSLFNHSENPNVSFELDTSTESIRYKTFTTIAPGEELCIFYGHNLWFLDVNASVPMPVPEGSTEPLPLLGLDDEQQVEVNPLDPDEEVPEDALPFVKLKPPLEEEDIESIRTIEVWVIDVPEVKHVGALLSWLKKTGLDDGTLGHLKRVQKSEGQTRFLITHLPTCPPLPVNLSLGKPYTIRVPSSPALTQTSLALKSSLWPTVYAPKRKGETEPWSRRKVSWARQAMMHAIGDARKARVSGDIPIAAYIPVPFDETDPLFRPVSAASRDTRHSTKHPLRHAVQNLVRSLGEAHDSQSSTESGVNGANYLLTGLSIFLTHEPCVMCSMALLHSRVKEVVYLYAMDKTGGCGGSTCLPALPGVNHRFTIWRWKVEDIGARDIILESDLDV</sequence>
<accession>A0A0D7BMF5</accession>
<dbReference type="CDD" id="cd01285">
    <property type="entry name" value="nucleoside_deaminase"/>
    <property type="match status" value="1"/>
</dbReference>
<organism evidence="5 6">
    <name type="scientific">Cylindrobasidium torrendii FP15055 ss-10</name>
    <dbReference type="NCBI Taxonomy" id="1314674"/>
    <lineage>
        <taxon>Eukaryota</taxon>
        <taxon>Fungi</taxon>
        <taxon>Dikarya</taxon>
        <taxon>Basidiomycota</taxon>
        <taxon>Agaricomycotina</taxon>
        <taxon>Agaricomycetes</taxon>
        <taxon>Agaricomycetidae</taxon>
        <taxon>Agaricales</taxon>
        <taxon>Marasmiineae</taxon>
        <taxon>Physalacriaceae</taxon>
        <taxon>Cylindrobasidium</taxon>
    </lineage>
</organism>
<gene>
    <name evidence="5" type="ORF">CYLTODRAFT_450569</name>
</gene>
<dbReference type="Pfam" id="PF00383">
    <property type="entry name" value="dCMP_cyt_deam_1"/>
    <property type="match status" value="1"/>
</dbReference>
<dbReference type="Gene3D" id="2.170.270.10">
    <property type="entry name" value="SET domain"/>
    <property type="match status" value="1"/>
</dbReference>
<protein>
    <submittedName>
        <fullName evidence="5">Cytidine deaminase-like protein</fullName>
    </submittedName>
</protein>
<feature type="domain" description="SET" evidence="3">
    <location>
        <begin position="11"/>
        <end position="119"/>
    </location>
</feature>